<evidence type="ECO:0000259" key="3">
    <source>
        <dbReference type="PROSITE" id="PS50106"/>
    </source>
</evidence>
<feature type="region of interest" description="Disordered" evidence="2">
    <location>
        <begin position="2293"/>
        <end position="2331"/>
    </location>
</feature>
<dbReference type="InterPro" id="IPR021133">
    <property type="entry name" value="HEAT_type_2"/>
</dbReference>
<feature type="region of interest" description="Disordered" evidence="2">
    <location>
        <begin position="2135"/>
        <end position="2206"/>
    </location>
</feature>
<dbReference type="InParanoid" id="D7FMR1"/>
<feature type="compositionally biased region" description="Basic and acidic residues" evidence="2">
    <location>
        <begin position="1336"/>
        <end position="1345"/>
    </location>
</feature>
<protein>
    <recommendedName>
        <fullName evidence="3">PDZ domain-containing protein</fullName>
    </recommendedName>
</protein>
<feature type="region of interest" description="Disordered" evidence="2">
    <location>
        <begin position="1312"/>
        <end position="1431"/>
    </location>
</feature>
<feature type="compositionally biased region" description="Low complexity" evidence="2">
    <location>
        <begin position="678"/>
        <end position="689"/>
    </location>
</feature>
<feature type="compositionally biased region" description="Acidic residues" evidence="2">
    <location>
        <begin position="1691"/>
        <end position="1700"/>
    </location>
</feature>
<feature type="region of interest" description="Disordered" evidence="2">
    <location>
        <begin position="667"/>
        <end position="689"/>
    </location>
</feature>
<evidence type="ECO:0000256" key="1">
    <source>
        <dbReference type="PROSITE-ProRule" id="PRU00103"/>
    </source>
</evidence>
<feature type="region of interest" description="Disordered" evidence="2">
    <location>
        <begin position="174"/>
        <end position="207"/>
    </location>
</feature>
<feature type="compositionally biased region" description="Gly residues" evidence="2">
    <location>
        <begin position="1374"/>
        <end position="1383"/>
    </location>
</feature>
<dbReference type="OMA" id="ISIELTC"/>
<feature type="region of interest" description="Disordered" evidence="2">
    <location>
        <begin position="1"/>
        <end position="111"/>
    </location>
</feature>
<dbReference type="SUPFAM" id="SSF50156">
    <property type="entry name" value="PDZ domain-like"/>
    <property type="match status" value="1"/>
</dbReference>
<dbReference type="PANTHER" id="PTHR45725:SF18">
    <property type="entry name" value="ORC1-LIKE AAA ATPASE DOMAIN-CONTAINING PROTEIN"/>
    <property type="match status" value="1"/>
</dbReference>
<feature type="region of interest" description="Disordered" evidence="2">
    <location>
        <begin position="550"/>
        <end position="608"/>
    </location>
</feature>
<dbReference type="InterPro" id="IPR036034">
    <property type="entry name" value="PDZ_sf"/>
</dbReference>
<sequence>MAEAIRVRDGSVQPQGVDISGPEGNIPIALAATTKGRPRPAGTTTPTPPPATAPGLPLPATDAASTSDGGPQLPAAGDATPRLLESSGHESGARDCCGGSSGSGGESAIPSSFDVVADDLEDASLQGAVTEVAGGGLGGAGGGGTPPKNGRSVAKAMAEAILDEGYIKKTGTAAAARSHHHLRPATNNGEPAGAGAPRRGDGAPAATAAVAPPAYESFRNNADVGASVASGAGDSGGVDAPFGHAIIIEEHVQAGVVPSSPFSTAAAAVPDAVTVADGAPPPPPPPPLPGGGAFPTSSGRPPGTEGRAAHAANGGIDARSTFVATEGEDIDVRDNGGGGGGGLWPATTGRGEGIPEAEGGWGHVDTNGLLHEDDDEEFEKKGRGAPEGGISSRSGGGGGGGEGIVNGDLGLGMAPLSVSPLKGGGRHRDAGDADGLPVLIDLEEEGAEEVSGGDDELPGARKLYLAGGRGDHYAAAAASTAGGKGVVDETGDDDGDDDGDDGDSFGGQDDATFGQSWDDLVEGVADEGVLHGHGRAGLPDPLETDALLEEGRSDPAAPPPPDGSGGVGGADVMASDGRFERAGEEQEGGFPPQEQEQPVPGASSSGLGPTLVGAMAEAIGARRGASLELLGHFLRAGGGDVEKAASLYATMADEFVELREMARRRHIRAPPPSPPQGAPAAAAAHGLAAPPAEAGSAAVAGGGSHPAAEAAIEEGAPAAALADAPRPGGSEEEEDGAGGGGTDDAGDSDAVPPPAQEVEGQQDDQLLPQELDVDFPSFEADPTDLATGRDEYSVTISSQKLGMTVENVLERTVVRAAAPGGGAEAAGVETGSLLVALDGQSTKNSSHFEVIELLRVANRPLTLRLRPEEEQGSIVRLLLEFSGLLERDWCRARRDEPQGQNATDGSGNPGGGGAGAGAGTAGRRIENMGVLLEQLAPLLDWESEAVAAVEPELRELLCVLLDADLRFDLSSTKYPHFVGGAVAAILQESRSGIESLPLIPIKSCRTSRPLSKPPALAQRLVLSNSVCARGACCALVAQTYSVPPLPRQLQFRGILSRLLHDRTPGVRGEAVKALALVAAVADASAVRWLLLLGERASLDIDLSVRRASVDSLLQIGHRLVGVLGESTPRSQRQQRQGDHDQHQQEDQEPVDEQQHDAGGMSTSSASSARRGREGHALRCKVMPILVRLAGDNDWQVRVEIACRLDSLCVALGEQWSVVTAEILPALVADIDPDVRCEAIRCLPRLARILLGFAMSGYAEQQQQQQQSPSTAPDPARSALGDDPAVSSAAAAAAARGQEEEVVLGEEAFLVPSPVPPAAEAGGDSGKTYHGYTDANDADRSSRDETGAPEQQPARDDAGTEGQRSSSAVASESGQIGGGGGGSATAGAATGADDSGVVGETGGDGGEVGGAGADAPPGGGMAAAAEDGGSGYQGGVRGRLTLAGRKARKGILGALMPAAGCLIDDPAAEVRGTAAVTLGEMLRLMVGFEDYVATLASTARSSSSAVRAGGGDPTSGSGGAAVGEDAAGGVGGAAAAAAGGGMETCCCVSGGGDSDGGDGAVDVGFGPRPRRRVCHGRAMRAAVAAAAAAADAVAEAAMTAELIDLAGFETAGDGSDRTAGLDDADSKGAAGAAVQVMAPTTSGGEQQGEGEVVGGLPFAKHDDVDAGGRELVALCEPAALLEDGGGDRSEEGVETPAEEDSSEKHSEERSSRDDYLPPPRSLSAAGDAPVSVSLEDDSTPPPDYDDVLRGRDRAGGGSAGAERLVDGSGATAGEERRQQQEGGGVGAAAAAAAAAATATPDERLDLSLRDDHDEEDCGGGGSLGSDDAVNGCDDLGEPLLPSNAPGATAVVGGGGGGGGASASAAAEDDDDGDDSAGPNNNNNDPLIVLVTRLLLDADANVACTMLQVAGGEATGCVGTGDAGDGQGHEGLAVGGGDCADQGGEFRECGGGGGGGSTAGGGGGGGTPVLRRSCLLTPAQVGCVLPALAELYGSPLWRVRAAVAEALPSLVSSTLCNLLRDEVLHLSRRMLFDRVDAVRRSAAEQLIMAARIDLDRCPLRLLHHVPGACPGQDGGLPSLSSSPSAAVAAVTTAGVAPDAGAGSAGSLVVPLKGEEESPQLATGGAAGGGSSGSLAAAEAAASAFPDSGGGDAEVRIEEPPNGGGAAAAAAEKTPGGGERESGGAPAGDCLDVSGGGDGGGARSEGVPVEEPWDRAGACGLWLRLVVVPLVVECLEGSYRTKLLALHMTQAAFRLGVTTPAVMSSVVVPVLLRGLRDPLPKRPAIRGARGRRHPVRGGNVLLASPRGEGGGVPGGDGEPPCGRRRRISGEWRGW</sequence>
<dbReference type="SMART" id="SM00228">
    <property type="entry name" value="PDZ"/>
    <property type="match status" value="1"/>
</dbReference>
<feature type="compositionally biased region" description="Low complexity" evidence="2">
    <location>
        <begin position="718"/>
        <end position="728"/>
    </location>
</feature>
<name>D7FMR1_ECTSI</name>
<feature type="repeat" description="HEAT" evidence="1">
    <location>
        <begin position="1181"/>
        <end position="1214"/>
    </location>
</feature>
<dbReference type="InterPro" id="IPR016024">
    <property type="entry name" value="ARM-type_fold"/>
</dbReference>
<feature type="region of interest" description="Disordered" evidence="2">
    <location>
        <begin position="1679"/>
        <end position="1882"/>
    </location>
</feature>
<feature type="compositionally biased region" description="Gly residues" evidence="2">
    <location>
        <begin position="1398"/>
        <end position="1420"/>
    </location>
</feature>
<feature type="region of interest" description="Disordered" evidence="2">
    <location>
        <begin position="895"/>
        <end position="919"/>
    </location>
</feature>
<feature type="region of interest" description="Disordered" evidence="2">
    <location>
        <begin position="329"/>
        <end position="351"/>
    </location>
</feature>
<feature type="compositionally biased region" description="Gly residues" evidence="2">
    <location>
        <begin position="394"/>
        <end position="404"/>
    </location>
</feature>
<feature type="compositionally biased region" description="Low complexity" evidence="2">
    <location>
        <begin position="588"/>
        <end position="601"/>
    </location>
</feature>
<feature type="compositionally biased region" description="Low complexity" evidence="2">
    <location>
        <begin position="1156"/>
        <end position="1168"/>
    </location>
</feature>
<feature type="region of interest" description="Disordered" evidence="2">
    <location>
        <begin position="1501"/>
        <end position="1520"/>
    </location>
</feature>
<feature type="compositionally biased region" description="Gly residues" evidence="2">
    <location>
        <begin position="1850"/>
        <end position="1859"/>
    </location>
</feature>
<feature type="domain" description="PDZ" evidence="3">
    <location>
        <begin position="791"/>
        <end position="869"/>
    </location>
</feature>
<dbReference type="PROSITE" id="PS50106">
    <property type="entry name" value="PDZ"/>
    <property type="match status" value="1"/>
</dbReference>
<evidence type="ECO:0000313" key="4">
    <source>
        <dbReference type="EMBL" id="CBJ25958.1"/>
    </source>
</evidence>
<dbReference type="EMBL" id="FN648214">
    <property type="protein sequence ID" value="CBJ25958.1"/>
    <property type="molecule type" value="Genomic_DNA"/>
</dbReference>
<feature type="compositionally biased region" description="Low complexity" evidence="2">
    <location>
        <begin position="184"/>
        <end position="207"/>
    </location>
</feature>
<feature type="compositionally biased region" description="Gly residues" evidence="2">
    <location>
        <begin position="2304"/>
        <end position="2314"/>
    </location>
</feature>
<keyword evidence="5" id="KW-1185">Reference proteome</keyword>
<feature type="compositionally biased region" description="Polar residues" evidence="2">
    <location>
        <begin position="1361"/>
        <end position="1373"/>
    </location>
</feature>
<feature type="repeat" description="HEAT" evidence="1">
    <location>
        <begin position="1982"/>
        <end position="2020"/>
    </location>
</feature>
<feature type="region of interest" description="Disordered" evidence="2">
    <location>
        <begin position="274"/>
        <end position="317"/>
    </location>
</feature>
<evidence type="ECO:0000313" key="5">
    <source>
        <dbReference type="Proteomes" id="UP000002630"/>
    </source>
</evidence>
<feature type="region of interest" description="Disordered" evidence="2">
    <location>
        <begin position="718"/>
        <end position="767"/>
    </location>
</feature>
<evidence type="ECO:0000256" key="2">
    <source>
        <dbReference type="SAM" id="MobiDB-lite"/>
    </source>
</evidence>
<feature type="compositionally biased region" description="Gly residues" evidence="2">
    <location>
        <begin position="1507"/>
        <end position="1520"/>
    </location>
</feature>
<dbReference type="EMBL" id="FN649749">
    <property type="protein sequence ID" value="CBJ25958.1"/>
    <property type="molecule type" value="Genomic_DNA"/>
</dbReference>
<feature type="compositionally biased region" description="Low complexity" evidence="2">
    <location>
        <begin position="53"/>
        <end position="64"/>
    </location>
</feature>
<proteinExistence type="predicted"/>
<dbReference type="PANTHER" id="PTHR45725">
    <property type="entry name" value="FORMIN HOMOLOGY 2 FAMILY MEMBER"/>
    <property type="match status" value="1"/>
</dbReference>
<feature type="compositionally biased region" description="Basic and acidic residues" evidence="2">
    <location>
        <begin position="1799"/>
        <end position="1810"/>
    </location>
</feature>
<dbReference type="Proteomes" id="UP000002630">
    <property type="component" value="Linkage Group LG24"/>
</dbReference>
<dbReference type="InterPro" id="IPR051425">
    <property type="entry name" value="Formin_Homology"/>
</dbReference>
<feature type="compositionally biased region" description="Gly residues" evidence="2">
    <location>
        <begin position="907"/>
        <end position="919"/>
    </location>
</feature>
<feature type="region of interest" description="Disordered" evidence="2">
    <location>
        <begin position="477"/>
        <end position="514"/>
    </location>
</feature>
<accession>D7FMR1</accession>
<feature type="region of interest" description="Disordered" evidence="2">
    <location>
        <begin position="375"/>
        <end position="405"/>
    </location>
</feature>
<dbReference type="InterPro" id="IPR011989">
    <property type="entry name" value="ARM-like"/>
</dbReference>
<dbReference type="OrthoDB" id="340346at2759"/>
<organism evidence="4 5">
    <name type="scientific">Ectocarpus siliculosus</name>
    <name type="common">Brown alga</name>
    <name type="synonym">Conferva siliculosa</name>
    <dbReference type="NCBI Taxonomy" id="2880"/>
    <lineage>
        <taxon>Eukaryota</taxon>
        <taxon>Sar</taxon>
        <taxon>Stramenopiles</taxon>
        <taxon>Ochrophyta</taxon>
        <taxon>PX clade</taxon>
        <taxon>Phaeophyceae</taxon>
        <taxon>Ectocarpales</taxon>
        <taxon>Ectocarpaceae</taxon>
        <taxon>Ectocarpus</taxon>
    </lineage>
</organism>
<feature type="compositionally biased region" description="Basic and acidic residues" evidence="2">
    <location>
        <begin position="1701"/>
        <end position="1714"/>
    </location>
</feature>
<feature type="compositionally biased region" description="Gly residues" evidence="2">
    <location>
        <begin position="2191"/>
        <end position="2200"/>
    </location>
</feature>
<feature type="region of interest" description="Disordered" evidence="2">
    <location>
        <begin position="1126"/>
        <end position="1172"/>
    </location>
</feature>
<reference evidence="4 5" key="1">
    <citation type="journal article" date="2010" name="Nature">
        <title>The Ectocarpus genome and the independent evolution of multicellularity in brown algae.</title>
        <authorList>
            <person name="Cock J.M."/>
            <person name="Sterck L."/>
            <person name="Rouze P."/>
            <person name="Scornet D."/>
            <person name="Allen A.E."/>
            <person name="Amoutzias G."/>
            <person name="Anthouard V."/>
            <person name="Artiguenave F."/>
            <person name="Aury J.M."/>
            <person name="Badger J.H."/>
            <person name="Beszteri B."/>
            <person name="Billiau K."/>
            <person name="Bonnet E."/>
            <person name="Bothwell J.H."/>
            <person name="Bowler C."/>
            <person name="Boyen C."/>
            <person name="Brownlee C."/>
            <person name="Carrano C.J."/>
            <person name="Charrier B."/>
            <person name="Cho G.Y."/>
            <person name="Coelho S.M."/>
            <person name="Collen J."/>
            <person name="Corre E."/>
            <person name="Da Silva C."/>
            <person name="Delage L."/>
            <person name="Delaroque N."/>
            <person name="Dittami S.M."/>
            <person name="Doulbeau S."/>
            <person name="Elias M."/>
            <person name="Farnham G."/>
            <person name="Gachon C.M."/>
            <person name="Gschloessl B."/>
            <person name="Heesch S."/>
            <person name="Jabbari K."/>
            <person name="Jubin C."/>
            <person name="Kawai H."/>
            <person name="Kimura K."/>
            <person name="Kloareg B."/>
            <person name="Kupper F.C."/>
            <person name="Lang D."/>
            <person name="Le Bail A."/>
            <person name="Leblanc C."/>
            <person name="Lerouge P."/>
            <person name="Lohr M."/>
            <person name="Lopez P.J."/>
            <person name="Martens C."/>
            <person name="Maumus F."/>
            <person name="Michel G."/>
            <person name="Miranda-Saavedra D."/>
            <person name="Morales J."/>
            <person name="Moreau H."/>
            <person name="Motomura T."/>
            <person name="Nagasato C."/>
            <person name="Napoli C.A."/>
            <person name="Nelson D.R."/>
            <person name="Nyvall-Collen P."/>
            <person name="Peters A.F."/>
            <person name="Pommier C."/>
            <person name="Potin P."/>
            <person name="Poulain J."/>
            <person name="Quesneville H."/>
            <person name="Read B."/>
            <person name="Rensing S.A."/>
            <person name="Ritter A."/>
            <person name="Rousvoal S."/>
            <person name="Samanta M."/>
            <person name="Samson G."/>
            <person name="Schroeder D.C."/>
            <person name="Segurens B."/>
            <person name="Strittmatter M."/>
            <person name="Tonon T."/>
            <person name="Tregear J.W."/>
            <person name="Valentin K."/>
            <person name="von Dassow P."/>
            <person name="Yamagishi T."/>
            <person name="Van de Peer Y."/>
            <person name="Wincker P."/>
        </authorList>
    </citation>
    <scope>NUCLEOTIDE SEQUENCE [LARGE SCALE GENOMIC DNA]</scope>
    <source>
        <strain evidence="5">Ec32 / CCAP1310/4</strain>
    </source>
</reference>
<dbReference type="InterPro" id="IPR001478">
    <property type="entry name" value="PDZ"/>
</dbReference>
<dbReference type="STRING" id="2880.D7FMR1"/>
<feature type="compositionally biased region" description="Basic and acidic residues" evidence="2">
    <location>
        <begin position="1135"/>
        <end position="1145"/>
    </location>
</feature>
<dbReference type="SUPFAM" id="SSF48371">
    <property type="entry name" value="ARM repeat"/>
    <property type="match status" value="1"/>
</dbReference>
<feature type="compositionally biased region" description="Acidic residues" evidence="2">
    <location>
        <begin position="489"/>
        <end position="503"/>
    </location>
</feature>
<dbReference type="Gene3D" id="1.25.10.10">
    <property type="entry name" value="Leucine-rich Repeat Variant"/>
    <property type="match status" value="2"/>
</dbReference>
<feature type="compositionally biased region" description="Pro residues" evidence="2">
    <location>
        <begin position="279"/>
        <end position="289"/>
    </location>
</feature>
<feature type="compositionally biased region" description="Low complexity" evidence="2">
    <location>
        <begin position="1384"/>
        <end position="1397"/>
    </location>
</feature>
<dbReference type="eggNOG" id="ENOG502SYW4">
    <property type="taxonomic scope" value="Eukaryota"/>
</dbReference>
<feature type="compositionally biased region" description="Low complexity" evidence="2">
    <location>
        <begin position="1786"/>
        <end position="1798"/>
    </location>
</feature>
<gene>
    <name evidence="4" type="ORF">Esi_0017_0207</name>
</gene>
<dbReference type="Gene3D" id="2.30.42.10">
    <property type="match status" value="1"/>
</dbReference>
<dbReference type="PROSITE" id="PS50077">
    <property type="entry name" value="HEAT_REPEAT"/>
    <property type="match status" value="2"/>
</dbReference>
<feature type="region of interest" description="Disordered" evidence="2">
    <location>
        <begin position="1259"/>
        <end position="1297"/>
    </location>
</feature>